<keyword evidence="4" id="KW-1185">Reference proteome</keyword>
<dbReference type="AlphaFoldDB" id="A0A444LJA3"/>
<dbReference type="Proteomes" id="UP000287687">
    <property type="component" value="Unassembled WGS sequence"/>
</dbReference>
<dbReference type="Gene3D" id="1.20.1260.10">
    <property type="match status" value="1"/>
</dbReference>
<name>A0A444LJA3_9HYPH</name>
<gene>
    <name evidence="3" type="ORF">EPK99_11240</name>
</gene>
<dbReference type="InterPro" id="IPR012347">
    <property type="entry name" value="Ferritin-like"/>
</dbReference>
<proteinExistence type="predicted"/>
<evidence type="ECO:0000313" key="3">
    <source>
        <dbReference type="EMBL" id="RWX79132.1"/>
    </source>
</evidence>
<dbReference type="RefSeq" id="WP_128443107.1">
    <property type="nucleotide sequence ID" value="NZ_SBIP01000002.1"/>
</dbReference>
<dbReference type="EMBL" id="SBIP01000002">
    <property type="protein sequence ID" value="RWX79132.1"/>
    <property type="molecule type" value="Genomic_DNA"/>
</dbReference>
<dbReference type="PANTHER" id="PTHR38593">
    <property type="entry name" value="BLR2558 PROTEIN"/>
    <property type="match status" value="1"/>
</dbReference>
<organism evidence="3 4">
    <name type="scientific">Neorhizobium lilium</name>
    <dbReference type="NCBI Taxonomy" id="2503024"/>
    <lineage>
        <taxon>Bacteria</taxon>
        <taxon>Pseudomonadati</taxon>
        <taxon>Pseudomonadota</taxon>
        <taxon>Alphaproteobacteria</taxon>
        <taxon>Hyphomicrobiales</taxon>
        <taxon>Rhizobiaceae</taxon>
        <taxon>Rhizobium/Agrobacterium group</taxon>
        <taxon>Neorhizobium</taxon>
    </lineage>
</organism>
<evidence type="ECO:0000256" key="1">
    <source>
        <dbReference type="SAM" id="SignalP"/>
    </source>
</evidence>
<accession>A0A444LJA3</accession>
<evidence type="ECO:0000259" key="2">
    <source>
        <dbReference type="Pfam" id="PF13628"/>
    </source>
</evidence>
<sequence>MNKFVLAAAILIAGSSTSVMAQSAAESTGVNSLMGVAPKTEDFVAEAASSDMFEVESSKLALERSDPATKTFAQQMITDHTKTSTELKQMVEAGKVKAPVPTVMTSNFQSMLDKLKGLQGDDFNKQYHADQQDVHEDAVDLFKRYGDEGENADLKAWAAQTRPALEHHLQMATDMNK</sequence>
<reference evidence="3 4" key="1">
    <citation type="submission" date="2019-01" db="EMBL/GenBank/DDBJ databases">
        <title>The draft genome of Rhizobium sp. 24NR.</title>
        <authorList>
            <person name="Liu L."/>
            <person name="Liang L."/>
            <person name="Shi S."/>
            <person name="Xu L."/>
            <person name="Wang X."/>
            <person name="Li L."/>
            <person name="Zhang X."/>
        </authorList>
    </citation>
    <scope>NUCLEOTIDE SEQUENCE [LARGE SCALE GENOMIC DNA]</scope>
    <source>
        <strain evidence="3 4">24NR</strain>
    </source>
</reference>
<protein>
    <submittedName>
        <fullName evidence="3">DUF4142 domain-containing protein</fullName>
    </submittedName>
</protein>
<evidence type="ECO:0000313" key="4">
    <source>
        <dbReference type="Proteomes" id="UP000287687"/>
    </source>
</evidence>
<dbReference type="OrthoDB" id="9101320at2"/>
<feature type="chain" id="PRO_5019271330" evidence="1">
    <location>
        <begin position="22"/>
        <end position="177"/>
    </location>
</feature>
<feature type="signal peptide" evidence="1">
    <location>
        <begin position="1"/>
        <end position="21"/>
    </location>
</feature>
<dbReference type="PANTHER" id="PTHR38593:SF1">
    <property type="entry name" value="BLR2558 PROTEIN"/>
    <property type="match status" value="1"/>
</dbReference>
<comment type="caution">
    <text evidence="3">The sequence shown here is derived from an EMBL/GenBank/DDBJ whole genome shotgun (WGS) entry which is preliminary data.</text>
</comment>
<feature type="domain" description="DUF4142" evidence="2">
    <location>
        <begin position="39"/>
        <end position="175"/>
    </location>
</feature>
<dbReference type="InterPro" id="IPR025419">
    <property type="entry name" value="DUF4142"/>
</dbReference>
<dbReference type="Pfam" id="PF13628">
    <property type="entry name" value="DUF4142"/>
    <property type="match status" value="1"/>
</dbReference>
<keyword evidence="1" id="KW-0732">Signal</keyword>